<proteinExistence type="predicted"/>
<evidence type="ECO:0000313" key="6">
    <source>
        <dbReference type="EMBL" id="MFC3676016.1"/>
    </source>
</evidence>
<comment type="caution">
    <text evidence="6">The sequence shown here is derived from an EMBL/GenBank/DDBJ whole genome shotgun (WGS) entry which is preliminary data.</text>
</comment>
<dbReference type="SUPFAM" id="SSF48008">
    <property type="entry name" value="GntR ligand-binding domain-like"/>
    <property type="match status" value="1"/>
</dbReference>
<evidence type="ECO:0000259" key="5">
    <source>
        <dbReference type="PROSITE" id="PS50949"/>
    </source>
</evidence>
<dbReference type="Proteomes" id="UP001595711">
    <property type="component" value="Unassembled WGS sequence"/>
</dbReference>
<evidence type="ECO:0000256" key="3">
    <source>
        <dbReference type="ARBA" id="ARBA00023163"/>
    </source>
</evidence>
<evidence type="ECO:0000256" key="1">
    <source>
        <dbReference type="ARBA" id="ARBA00023015"/>
    </source>
</evidence>
<dbReference type="PRINTS" id="PR00035">
    <property type="entry name" value="HTHGNTR"/>
</dbReference>
<organism evidence="6 7">
    <name type="scientific">Ferrovibrio xuzhouensis</name>
    <dbReference type="NCBI Taxonomy" id="1576914"/>
    <lineage>
        <taxon>Bacteria</taxon>
        <taxon>Pseudomonadati</taxon>
        <taxon>Pseudomonadota</taxon>
        <taxon>Alphaproteobacteria</taxon>
        <taxon>Rhodospirillales</taxon>
        <taxon>Rhodospirillaceae</taxon>
        <taxon>Ferrovibrio</taxon>
    </lineage>
</organism>
<dbReference type="Pfam" id="PF07729">
    <property type="entry name" value="FCD"/>
    <property type="match status" value="1"/>
</dbReference>
<dbReference type="InterPro" id="IPR036388">
    <property type="entry name" value="WH-like_DNA-bd_sf"/>
</dbReference>
<dbReference type="SUPFAM" id="SSF46785">
    <property type="entry name" value="Winged helix' DNA-binding domain"/>
    <property type="match status" value="1"/>
</dbReference>
<dbReference type="PANTHER" id="PTHR43537:SF24">
    <property type="entry name" value="GLUCONATE OPERON TRANSCRIPTIONAL REPRESSOR"/>
    <property type="match status" value="1"/>
</dbReference>
<dbReference type="InterPro" id="IPR036390">
    <property type="entry name" value="WH_DNA-bd_sf"/>
</dbReference>
<dbReference type="InterPro" id="IPR011711">
    <property type="entry name" value="GntR_C"/>
</dbReference>
<dbReference type="RefSeq" id="WP_379725837.1">
    <property type="nucleotide sequence ID" value="NZ_JBHRYJ010000002.1"/>
</dbReference>
<dbReference type="Pfam" id="PF00392">
    <property type="entry name" value="GntR"/>
    <property type="match status" value="1"/>
</dbReference>
<dbReference type="InterPro" id="IPR008920">
    <property type="entry name" value="TF_FadR/GntR_C"/>
</dbReference>
<feature type="domain" description="HTH gntR-type" evidence="5">
    <location>
        <begin position="29"/>
        <end position="96"/>
    </location>
</feature>
<evidence type="ECO:0000313" key="7">
    <source>
        <dbReference type="Proteomes" id="UP001595711"/>
    </source>
</evidence>
<dbReference type="SMART" id="SM00345">
    <property type="entry name" value="HTH_GNTR"/>
    <property type="match status" value="1"/>
</dbReference>
<feature type="region of interest" description="Disordered" evidence="4">
    <location>
        <begin position="1"/>
        <end position="32"/>
    </location>
</feature>
<keyword evidence="2" id="KW-0238">DNA-binding</keyword>
<dbReference type="PANTHER" id="PTHR43537">
    <property type="entry name" value="TRANSCRIPTIONAL REGULATOR, GNTR FAMILY"/>
    <property type="match status" value="1"/>
</dbReference>
<evidence type="ECO:0000256" key="2">
    <source>
        <dbReference type="ARBA" id="ARBA00023125"/>
    </source>
</evidence>
<dbReference type="PROSITE" id="PS50949">
    <property type="entry name" value="HTH_GNTR"/>
    <property type="match status" value="1"/>
</dbReference>
<dbReference type="EMBL" id="JBHRYJ010000002">
    <property type="protein sequence ID" value="MFC3676016.1"/>
    <property type="molecule type" value="Genomic_DNA"/>
</dbReference>
<feature type="compositionally biased region" description="Basic residues" evidence="4">
    <location>
        <begin position="17"/>
        <end position="29"/>
    </location>
</feature>
<gene>
    <name evidence="6" type="ORF">ACFOOQ_10715</name>
</gene>
<evidence type="ECO:0000256" key="4">
    <source>
        <dbReference type="SAM" id="MobiDB-lite"/>
    </source>
</evidence>
<reference evidence="7" key="1">
    <citation type="journal article" date="2019" name="Int. J. Syst. Evol. Microbiol.">
        <title>The Global Catalogue of Microorganisms (GCM) 10K type strain sequencing project: providing services to taxonomists for standard genome sequencing and annotation.</title>
        <authorList>
            <consortium name="The Broad Institute Genomics Platform"/>
            <consortium name="The Broad Institute Genome Sequencing Center for Infectious Disease"/>
            <person name="Wu L."/>
            <person name="Ma J."/>
        </authorList>
    </citation>
    <scope>NUCLEOTIDE SEQUENCE [LARGE SCALE GENOMIC DNA]</scope>
    <source>
        <strain evidence="7">KCTC 42182</strain>
    </source>
</reference>
<keyword evidence="3" id="KW-0804">Transcription</keyword>
<keyword evidence="7" id="KW-1185">Reference proteome</keyword>
<dbReference type="Gene3D" id="1.10.10.10">
    <property type="entry name" value="Winged helix-like DNA-binding domain superfamily/Winged helix DNA-binding domain"/>
    <property type="match status" value="1"/>
</dbReference>
<sequence length="245" mass="27649">MSAEALQGLQHTEQRLSRARGTARSRRRVPQTQRAYDELKHLILENRMPAGTQALEQEVARQLNMSRTPVREALIRLAQEGMVEVRPRHGMRVLPVSVADMREIYEILAGLEAAAAGAAARHGVSSQQLAALEQAVADMEDAERCDDRAAWAAGDATFHRLLVEASGNRRLVAMVEAVRDQSHRVRMLTLQLRPRPVNSNRDHAEVLQAIRDRDEETAYRVHRRHRVEAGRMLIALLEQHGLDHL</sequence>
<dbReference type="InterPro" id="IPR000524">
    <property type="entry name" value="Tscrpt_reg_HTH_GntR"/>
</dbReference>
<dbReference type="Gene3D" id="1.20.120.530">
    <property type="entry name" value="GntR ligand-binding domain-like"/>
    <property type="match status" value="1"/>
</dbReference>
<protein>
    <submittedName>
        <fullName evidence="6">GntR family transcriptional regulator</fullName>
    </submittedName>
</protein>
<name>A0ABV7VEX4_9PROT</name>
<keyword evidence="1" id="KW-0805">Transcription regulation</keyword>
<dbReference type="CDD" id="cd07377">
    <property type="entry name" value="WHTH_GntR"/>
    <property type="match status" value="1"/>
</dbReference>
<dbReference type="SMART" id="SM00895">
    <property type="entry name" value="FCD"/>
    <property type="match status" value="1"/>
</dbReference>
<accession>A0ABV7VEX4</accession>